<keyword evidence="2" id="KW-0812">Transmembrane</keyword>
<dbReference type="Proteomes" id="UP000007954">
    <property type="component" value="Chromosome"/>
</dbReference>
<dbReference type="InterPro" id="IPR002881">
    <property type="entry name" value="DUF58"/>
</dbReference>
<dbReference type="PANTHER" id="PTHR34351">
    <property type="entry name" value="SLR1927 PROTEIN-RELATED"/>
    <property type="match status" value="1"/>
</dbReference>
<reference evidence="4 5" key="1">
    <citation type="journal article" date="2011" name="PLoS ONE">
        <title>Haloquadratum walsbyi: limited diversity in a global pond.</title>
        <authorList>
            <person name="Dyall-Smith M."/>
            <person name="Pfeiffer F."/>
            <person name="Klee K."/>
            <person name="Palm P."/>
            <person name="Gross K."/>
            <person name="Schuster S.C."/>
            <person name="Rampp M."/>
            <person name="Oesterhelt D."/>
        </authorList>
    </citation>
    <scope>NUCLEOTIDE SEQUENCE [LARGE SCALE GENOMIC DNA]</scope>
    <source>
        <strain evidence="5">DSM 16854 / JCM 12705 / C23</strain>
    </source>
</reference>
<feature type="domain" description="DUF58" evidence="3">
    <location>
        <begin position="183"/>
        <end position="270"/>
    </location>
</feature>
<accession>G0LMX3</accession>
<dbReference type="OrthoDB" id="313155at2157"/>
<feature type="compositionally biased region" description="Basic and acidic residues" evidence="1">
    <location>
        <begin position="366"/>
        <end position="378"/>
    </location>
</feature>
<evidence type="ECO:0000256" key="2">
    <source>
        <dbReference type="SAM" id="Phobius"/>
    </source>
</evidence>
<evidence type="ECO:0000256" key="1">
    <source>
        <dbReference type="SAM" id="MobiDB-lite"/>
    </source>
</evidence>
<proteinExistence type="predicted"/>
<gene>
    <name evidence="4" type="ordered locus">Hqrw_3703</name>
</gene>
<dbReference type="Pfam" id="PF01882">
    <property type="entry name" value="DUF58"/>
    <property type="match status" value="1"/>
</dbReference>
<evidence type="ECO:0000313" key="5">
    <source>
        <dbReference type="Proteomes" id="UP000007954"/>
    </source>
</evidence>
<feature type="region of interest" description="Disordered" evidence="1">
    <location>
        <begin position="355"/>
        <end position="378"/>
    </location>
</feature>
<dbReference type="KEGG" id="hwc:Hqrw_3703"/>
<feature type="transmembrane region" description="Helical" evidence="2">
    <location>
        <begin position="7"/>
        <end position="25"/>
    </location>
</feature>
<sequence>MRPTRRGYMFTLVCLVALSAGIMYGPRALDAVVIPGFIALFASIIDIWRVSEPSVERTLPSPAEPGTKAQISLKIKADRPVPVRAVDTIPSGLTGTPVIETVADGTSVEYELTRRDRGCHTIGPVTVRLRDRLGLFERVFMIDNTDSVTVFPQICSLTPVAANALRNTTSPTAGPKRGSFEGLREYTRGDALRDVHWKSSARHDDLFTRDFGSAADQDTQLDSLTVAVNIEQHSDTSIEFVDAAATAAASICIEALDQGAGVQLQTPTGNATAVAGSEDAILERLAEFSLPVNPLEDNIANADIHVTVRAESVIVYFGERTVDFGDLLSIHNLESQDGDTVSMIADREEQTLKRNYDDNITVSTDAHSDDSATEERYT</sequence>
<organism evidence="4 5">
    <name type="scientific">Haloquadratum walsbyi (strain DSM 16854 / JCM 12705 / C23)</name>
    <dbReference type="NCBI Taxonomy" id="768065"/>
    <lineage>
        <taxon>Archaea</taxon>
        <taxon>Methanobacteriati</taxon>
        <taxon>Methanobacteriota</taxon>
        <taxon>Stenosarchaea group</taxon>
        <taxon>Halobacteria</taxon>
        <taxon>Halobacteriales</taxon>
        <taxon>Haloferacaceae</taxon>
        <taxon>Haloquadratum</taxon>
    </lineage>
</organism>
<evidence type="ECO:0000313" key="4">
    <source>
        <dbReference type="EMBL" id="CCC41443.1"/>
    </source>
</evidence>
<dbReference type="AlphaFoldDB" id="G0LMX3"/>
<name>G0LMX3_HALWC</name>
<dbReference type="PANTHER" id="PTHR34351:SF1">
    <property type="entry name" value="SLR1927 PROTEIN"/>
    <property type="match status" value="1"/>
</dbReference>
<evidence type="ECO:0000259" key="3">
    <source>
        <dbReference type="Pfam" id="PF01882"/>
    </source>
</evidence>
<protein>
    <recommendedName>
        <fullName evidence="3">DUF58 domain-containing protein</fullName>
    </recommendedName>
</protein>
<dbReference type="HOGENOM" id="CLU_772949_0_0_2"/>
<keyword evidence="2" id="KW-1133">Transmembrane helix</keyword>
<dbReference type="EMBL" id="FR746099">
    <property type="protein sequence ID" value="CCC41443.1"/>
    <property type="molecule type" value="Genomic_DNA"/>
</dbReference>
<keyword evidence="2" id="KW-0472">Membrane</keyword>